<evidence type="ECO:0000256" key="1">
    <source>
        <dbReference type="SAM" id="MobiDB-lite"/>
    </source>
</evidence>
<dbReference type="EMBL" id="CAJNOJ010000010">
    <property type="protein sequence ID" value="CAF0783034.1"/>
    <property type="molecule type" value="Genomic_DNA"/>
</dbReference>
<organism evidence="3 6">
    <name type="scientific">Adineta ricciae</name>
    <name type="common">Rotifer</name>
    <dbReference type="NCBI Taxonomy" id="249248"/>
    <lineage>
        <taxon>Eukaryota</taxon>
        <taxon>Metazoa</taxon>
        <taxon>Spiralia</taxon>
        <taxon>Gnathifera</taxon>
        <taxon>Rotifera</taxon>
        <taxon>Eurotatoria</taxon>
        <taxon>Bdelloidea</taxon>
        <taxon>Adinetida</taxon>
        <taxon>Adinetidae</taxon>
        <taxon>Adineta</taxon>
    </lineage>
</organism>
<dbReference type="InterPro" id="IPR011992">
    <property type="entry name" value="EF-hand-dom_pair"/>
</dbReference>
<dbReference type="Gene3D" id="1.10.238.10">
    <property type="entry name" value="EF-hand"/>
    <property type="match status" value="1"/>
</dbReference>
<sequence>MEKLRNVIKTKVSGEYMIRLPDLERILHLAGQNFSKTTIEDIQKELEDVYQTDEYFLDEVEPILAPYWEEFTDEEISHILIKSFQTFDSEQQGFIDKQDLIRHLTTLGDTPLTSKDFQIMFSFMKTSKRFDYQQFVKKLCSSTSSKKKKKKKKKKKAKKGK</sequence>
<protein>
    <recommendedName>
        <fullName evidence="2">EF-hand domain-containing protein</fullName>
    </recommendedName>
</protein>
<evidence type="ECO:0000313" key="3">
    <source>
        <dbReference type="EMBL" id="CAF0783034.1"/>
    </source>
</evidence>
<name>A0A813RM50_ADIRI</name>
<feature type="compositionally biased region" description="Basic residues" evidence="1">
    <location>
        <begin position="145"/>
        <end position="161"/>
    </location>
</feature>
<dbReference type="Proteomes" id="UP000663852">
    <property type="component" value="Unassembled WGS sequence"/>
</dbReference>
<dbReference type="OrthoDB" id="10027272at2759"/>
<evidence type="ECO:0000259" key="2">
    <source>
        <dbReference type="PROSITE" id="PS50222"/>
    </source>
</evidence>
<proteinExistence type="predicted"/>
<gene>
    <name evidence="3" type="ORF">EDS130_LOCUS3938</name>
    <name evidence="4" type="ORF">XAT740_LOCUS27289</name>
</gene>
<comment type="caution">
    <text evidence="3">The sequence shown here is derived from an EMBL/GenBank/DDBJ whole genome shotgun (WGS) entry which is preliminary data.</text>
</comment>
<dbReference type="Proteomes" id="UP000663828">
    <property type="component" value="Unassembled WGS sequence"/>
</dbReference>
<dbReference type="SUPFAM" id="SSF47473">
    <property type="entry name" value="EF-hand"/>
    <property type="match status" value="1"/>
</dbReference>
<dbReference type="EMBL" id="CAJNOR010002269">
    <property type="protein sequence ID" value="CAF1270902.1"/>
    <property type="molecule type" value="Genomic_DNA"/>
</dbReference>
<evidence type="ECO:0000313" key="5">
    <source>
        <dbReference type="Proteomes" id="UP000663828"/>
    </source>
</evidence>
<evidence type="ECO:0000313" key="4">
    <source>
        <dbReference type="EMBL" id="CAF1270902.1"/>
    </source>
</evidence>
<dbReference type="PROSITE" id="PS50222">
    <property type="entry name" value="EF_HAND_2"/>
    <property type="match status" value="1"/>
</dbReference>
<feature type="region of interest" description="Disordered" evidence="1">
    <location>
        <begin position="142"/>
        <end position="161"/>
    </location>
</feature>
<accession>A0A813RM50</accession>
<dbReference type="InterPro" id="IPR002048">
    <property type="entry name" value="EF_hand_dom"/>
</dbReference>
<dbReference type="AlphaFoldDB" id="A0A813RM50"/>
<keyword evidence="5" id="KW-1185">Reference proteome</keyword>
<feature type="domain" description="EF-hand" evidence="2">
    <location>
        <begin position="75"/>
        <end position="110"/>
    </location>
</feature>
<evidence type="ECO:0000313" key="6">
    <source>
        <dbReference type="Proteomes" id="UP000663852"/>
    </source>
</evidence>
<dbReference type="GO" id="GO:0005509">
    <property type="term" value="F:calcium ion binding"/>
    <property type="evidence" value="ECO:0007669"/>
    <property type="project" value="InterPro"/>
</dbReference>
<reference evidence="3" key="1">
    <citation type="submission" date="2021-02" db="EMBL/GenBank/DDBJ databases">
        <authorList>
            <person name="Nowell W R."/>
        </authorList>
    </citation>
    <scope>NUCLEOTIDE SEQUENCE</scope>
</reference>